<reference evidence="3 4" key="1">
    <citation type="submission" date="2019-01" db="EMBL/GenBank/DDBJ databases">
        <authorList>
            <person name="Chen W.-M."/>
        </authorList>
    </citation>
    <scope>NUCLEOTIDE SEQUENCE [LARGE SCALE GENOMIC DNA]</scope>
    <source>
        <strain evidence="3 4">TER-1</strain>
    </source>
</reference>
<evidence type="ECO:0000259" key="2">
    <source>
        <dbReference type="Pfam" id="PF00857"/>
    </source>
</evidence>
<dbReference type="PANTHER" id="PTHR43540:SF6">
    <property type="entry name" value="ISOCHORISMATASE-LIKE DOMAIN-CONTAINING PROTEIN"/>
    <property type="match status" value="1"/>
</dbReference>
<dbReference type="RefSeq" id="WP_127727067.1">
    <property type="nucleotide sequence ID" value="NZ_SACP01000001.1"/>
</dbReference>
<dbReference type="Proteomes" id="UP000286997">
    <property type="component" value="Unassembled WGS sequence"/>
</dbReference>
<evidence type="ECO:0000313" key="4">
    <source>
        <dbReference type="Proteomes" id="UP000286997"/>
    </source>
</evidence>
<evidence type="ECO:0000256" key="1">
    <source>
        <dbReference type="ARBA" id="ARBA00022801"/>
    </source>
</evidence>
<dbReference type="PANTHER" id="PTHR43540">
    <property type="entry name" value="PEROXYUREIDOACRYLATE/UREIDOACRYLATE AMIDOHYDROLASE-RELATED"/>
    <property type="match status" value="1"/>
</dbReference>
<dbReference type="AlphaFoldDB" id="A0A437PIE5"/>
<keyword evidence="1 3" id="KW-0378">Hydrolase</keyword>
<sequence length="206" mass="23153">MAEPEVSGSFPNGPIPADAVHVCVDMQLLFARDTDWHTPWMERVLPRVHRLAAHYPERTVFTRFVPARHPGEGRGCWQRYYRRWASMTIERLGEEMVGLLPDLAALTPPAIVIDKQVYSPWLDPTLDRHLQSRGAGTVVITGGETDVCVLATVLGAVDRGYRVVIATDAVCSSSDRTHDAMLTLYQQRFGQQIETGDVETILRNWN</sequence>
<dbReference type="EMBL" id="SACP01000001">
    <property type="protein sequence ID" value="RVU21824.1"/>
    <property type="molecule type" value="Genomic_DNA"/>
</dbReference>
<proteinExistence type="predicted"/>
<protein>
    <submittedName>
        <fullName evidence="3">Cysteine hydrolase</fullName>
    </submittedName>
</protein>
<dbReference type="Pfam" id="PF00857">
    <property type="entry name" value="Isochorismatase"/>
    <property type="match status" value="1"/>
</dbReference>
<dbReference type="OrthoDB" id="9811489at2"/>
<gene>
    <name evidence="3" type="ORF">EOE48_01895</name>
</gene>
<comment type="caution">
    <text evidence="3">The sequence shown here is derived from an EMBL/GenBank/DDBJ whole genome shotgun (WGS) entry which is preliminary data.</text>
</comment>
<feature type="domain" description="Isochorismatase-like" evidence="2">
    <location>
        <begin position="20"/>
        <end position="195"/>
    </location>
</feature>
<dbReference type="CDD" id="cd00431">
    <property type="entry name" value="cysteine_hydrolases"/>
    <property type="match status" value="1"/>
</dbReference>
<dbReference type="SUPFAM" id="SSF52499">
    <property type="entry name" value="Isochorismatase-like hydrolases"/>
    <property type="match status" value="1"/>
</dbReference>
<accession>A0A437PIE5</accession>
<evidence type="ECO:0000313" key="3">
    <source>
        <dbReference type="EMBL" id="RVU21824.1"/>
    </source>
</evidence>
<dbReference type="InterPro" id="IPR036380">
    <property type="entry name" value="Isochorismatase-like_sf"/>
</dbReference>
<organism evidence="3 4">
    <name type="scientific">Methylobacterium oryzihabitans</name>
    <dbReference type="NCBI Taxonomy" id="2499852"/>
    <lineage>
        <taxon>Bacteria</taxon>
        <taxon>Pseudomonadati</taxon>
        <taxon>Pseudomonadota</taxon>
        <taxon>Alphaproteobacteria</taxon>
        <taxon>Hyphomicrobiales</taxon>
        <taxon>Methylobacteriaceae</taxon>
        <taxon>Methylobacterium</taxon>
    </lineage>
</organism>
<dbReference type="InterPro" id="IPR050272">
    <property type="entry name" value="Isochorismatase-like_hydrls"/>
</dbReference>
<dbReference type="GO" id="GO:0016787">
    <property type="term" value="F:hydrolase activity"/>
    <property type="evidence" value="ECO:0007669"/>
    <property type="project" value="UniProtKB-KW"/>
</dbReference>
<keyword evidence="4" id="KW-1185">Reference proteome</keyword>
<dbReference type="InterPro" id="IPR000868">
    <property type="entry name" value="Isochorismatase-like_dom"/>
</dbReference>
<dbReference type="Gene3D" id="3.40.50.850">
    <property type="entry name" value="Isochorismatase-like"/>
    <property type="match status" value="1"/>
</dbReference>
<name>A0A437PIE5_9HYPH</name>